<feature type="domain" description="N-acetyltransferase" evidence="3">
    <location>
        <begin position="1"/>
        <end position="157"/>
    </location>
</feature>
<sequence>MKIIKIQSREIPIVQQLAREIWEEHYLKILSQEQIDYMLDLFYSEEKINSELEEGIVWELLWDGENPIGYLVCKIETEKIYISKIYLKAETRGKGLGKLLLNRAKELAKHHQKKSIYLNVNKYNVDSIAFYERNGFTKVDEGVFDIGNGYVMDDFILELVLTY</sequence>
<keyword evidence="5" id="KW-1185">Reference proteome</keyword>
<evidence type="ECO:0000259" key="3">
    <source>
        <dbReference type="PROSITE" id="PS51186"/>
    </source>
</evidence>
<dbReference type="GO" id="GO:0016747">
    <property type="term" value="F:acyltransferase activity, transferring groups other than amino-acyl groups"/>
    <property type="evidence" value="ECO:0007669"/>
    <property type="project" value="InterPro"/>
</dbReference>
<protein>
    <submittedName>
        <fullName evidence="4">GNAT family N-acetyltransferase</fullName>
    </submittedName>
</protein>
<dbReference type="Pfam" id="PF00583">
    <property type="entry name" value="Acetyltransf_1"/>
    <property type="match status" value="1"/>
</dbReference>
<dbReference type="SUPFAM" id="SSF55729">
    <property type="entry name" value="Acyl-CoA N-acyltransferases (Nat)"/>
    <property type="match status" value="1"/>
</dbReference>
<dbReference type="Gene3D" id="3.40.630.30">
    <property type="match status" value="1"/>
</dbReference>
<dbReference type="PANTHER" id="PTHR43420:SF47">
    <property type="entry name" value="N-ACETYLTRANSFERASE DOMAIN-CONTAINING PROTEIN"/>
    <property type="match status" value="1"/>
</dbReference>
<dbReference type="PANTHER" id="PTHR43420">
    <property type="entry name" value="ACETYLTRANSFERASE"/>
    <property type="match status" value="1"/>
</dbReference>
<dbReference type="InterPro" id="IPR050680">
    <property type="entry name" value="YpeA/RimI_acetyltransf"/>
</dbReference>
<organism evidence="4 5">
    <name type="scientific">Moheibacter lacus</name>
    <dbReference type="NCBI Taxonomy" id="2745851"/>
    <lineage>
        <taxon>Bacteria</taxon>
        <taxon>Pseudomonadati</taxon>
        <taxon>Bacteroidota</taxon>
        <taxon>Flavobacteriia</taxon>
        <taxon>Flavobacteriales</taxon>
        <taxon>Weeksellaceae</taxon>
        <taxon>Moheibacter</taxon>
    </lineage>
</organism>
<evidence type="ECO:0000313" key="5">
    <source>
        <dbReference type="Proteomes" id="UP000552241"/>
    </source>
</evidence>
<comment type="caution">
    <text evidence="4">The sequence shown here is derived from an EMBL/GenBank/DDBJ whole genome shotgun (WGS) entry which is preliminary data.</text>
</comment>
<evidence type="ECO:0000256" key="2">
    <source>
        <dbReference type="ARBA" id="ARBA00023315"/>
    </source>
</evidence>
<dbReference type="Proteomes" id="UP000552241">
    <property type="component" value="Unassembled WGS sequence"/>
</dbReference>
<dbReference type="InterPro" id="IPR016181">
    <property type="entry name" value="Acyl_CoA_acyltransferase"/>
</dbReference>
<dbReference type="RefSeq" id="WP_182043663.1">
    <property type="nucleotide sequence ID" value="NZ_JACDZE010000003.1"/>
</dbReference>
<proteinExistence type="predicted"/>
<dbReference type="EMBL" id="JACDZE010000003">
    <property type="protein sequence ID" value="MBA5630056.1"/>
    <property type="molecule type" value="Genomic_DNA"/>
</dbReference>
<dbReference type="InterPro" id="IPR000182">
    <property type="entry name" value="GNAT_dom"/>
</dbReference>
<dbReference type="AlphaFoldDB" id="A0A838ZSV0"/>
<reference evidence="4 5" key="1">
    <citation type="submission" date="2020-07" db="EMBL/GenBank/DDBJ databases">
        <title>Moheibacter lacus sp. nov., a member of the family Flavobacteriaceae isolated from freshwater lake sediment.</title>
        <authorList>
            <person name="Liu Y."/>
        </authorList>
    </citation>
    <scope>NUCLEOTIDE SEQUENCE [LARGE SCALE GENOMIC DNA]</scope>
    <source>
        <strain evidence="4 5">BDHS18</strain>
    </source>
</reference>
<evidence type="ECO:0000256" key="1">
    <source>
        <dbReference type="ARBA" id="ARBA00022679"/>
    </source>
</evidence>
<accession>A0A838ZSV0</accession>
<evidence type="ECO:0000313" key="4">
    <source>
        <dbReference type="EMBL" id="MBA5630056.1"/>
    </source>
</evidence>
<dbReference type="CDD" id="cd04301">
    <property type="entry name" value="NAT_SF"/>
    <property type="match status" value="1"/>
</dbReference>
<dbReference type="PROSITE" id="PS51186">
    <property type="entry name" value="GNAT"/>
    <property type="match status" value="1"/>
</dbReference>
<gene>
    <name evidence="4" type="ORF">HU137_09760</name>
</gene>
<keyword evidence="2" id="KW-0012">Acyltransferase</keyword>
<name>A0A838ZSV0_9FLAO</name>
<keyword evidence="1 4" id="KW-0808">Transferase</keyword>